<feature type="non-terminal residue" evidence="1">
    <location>
        <position position="73"/>
    </location>
</feature>
<evidence type="ECO:0000313" key="1">
    <source>
        <dbReference type="EMBL" id="KAK1885896.1"/>
    </source>
</evidence>
<gene>
    <name evidence="1" type="ORF">KUDE01_029614</name>
</gene>
<dbReference type="Proteomes" id="UP001228049">
    <property type="component" value="Unassembled WGS sequence"/>
</dbReference>
<dbReference type="EMBL" id="JASDAP010000020">
    <property type="protein sequence ID" value="KAK1885896.1"/>
    <property type="molecule type" value="Genomic_DNA"/>
</dbReference>
<dbReference type="AlphaFoldDB" id="A0AAD9BLS5"/>
<accession>A0AAD9BLS5</accession>
<evidence type="ECO:0000313" key="2">
    <source>
        <dbReference type="Proteomes" id="UP001228049"/>
    </source>
</evidence>
<reference evidence="1" key="1">
    <citation type="submission" date="2023-04" db="EMBL/GenBank/DDBJ databases">
        <title>Chromosome-level genome of Chaenocephalus aceratus.</title>
        <authorList>
            <person name="Park H."/>
        </authorList>
    </citation>
    <scope>NUCLEOTIDE SEQUENCE</scope>
    <source>
        <strain evidence="1">DE</strain>
        <tissue evidence="1">Muscle</tissue>
    </source>
</reference>
<organism evidence="1 2">
    <name type="scientific">Dissostichus eleginoides</name>
    <name type="common">Patagonian toothfish</name>
    <name type="synonym">Dissostichus amissus</name>
    <dbReference type="NCBI Taxonomy" id="100907"/>
    <lineage>
        <taxon>Eukaryota</taxon>
        <taxon>Metazoa</taxon>
        <taxon>Chordata</taxon>
        <taxon>Craniata</taxon>
        <taxon>Vertebrata</taxon>
        <taxon>Euteleostomi</taxon>
        <taxon>Actinopterygii</taxon>
        <taxon>Neopterygii</taxon>
        <taxon>Teleostei</taxon>
        <taxon>Neoteleostei</taxon>
        <taxon>Acanthomorphata</taxon>
        <taxon>Eupercaria</taxon>
        <taxon>Perciformes</taxon>
        <taxon>Notothenioidei</taxon>
        <taxon>Nototheniidae</taxon>
        <taxon>Dissostichus</taxon>
    </lineage>
</organism>
<proteinExistence type="predicted"/>
<protein>
    <submittedName>
        <fullName evidence="1">Slit like 2 protein</fullName>
    </submittedName>
</protein>
<keyword evidence="2" id="KW-1185">Reference proteome</keyword>
<name>A0AAD9BLS5_DISEL</name>
<sequence>MICLALKFPRSILVITSSTCAAKQVALLTAWLNSPLSFSLFSRFISLSSDLSENQIQGVPRKAFRGAVEIKNL</sequence>
<comment type="caution">
    <text evidence="1">The sequence shown here is derived from an EMBL/GenBank/DDBJ whole genome shotgun (WGS) entry which is preliminary data.</text>
</comment>